<comment type="caution">
    <text evidence="1">The sequence shown here is derived from an EMBL/GenBank/DDBJ whole genome shotgun (WGS) entry which is preliminary data.</text>
</comment>
<dbReference type="OrthoDB" id="9895711at2"/>
<organism evidence="1 2">
    <name type="scientific">Pectobacterium brasiliense</name>
    <dbReference type="NCBI Taxonomy" id="180957"/>
    <lineage>
        <taxon>Bacteria</taxon>
        <taxon>Pseudomonadati</taxon>
        <taxon>Pseudomonadota</taxon>
        <taxon>Gammaproteobacteria</taxon>
        <taxon>Enterobacterales</taxon>
        <taxon>Pectobacteriaceae</taxon>
        <taxon>Pectobacterium</taxon>
    </lineage>
</organism>
<dbReference type="AlphaFoldDB" id="A0A0M2F789"/>
<dbReference type="EMBL" id="JQOD01000001">
    <property type="protein sequence ID" value="KGA36051.1"/>
    <property type="molecule type" value="Genomic_DNA"/>
</dbReference>
<reference evidence="1 2" key="1">
    <citation type="submission" date="2014-08" db="EMBL/GenBank/DDBJ databases">
        <title>Genome sequences of NCPPB Pectobacterium isolates.</title>
        <authorList>
            <person name="Glover R.H."/>
            <person name="Sapp M."/>
            <person name="Elphinstone J."/>
        </authorList>
    </citation>
    <scope>NUCLEOTIDE SEQUENCE [LARGE SCALE GENOMIC DNA]</scope>
    <source>
        <strain evidence="1 2">LMG 21372</strain>
    </source>
</reference>
<dbReference type="Proteomes" id="UP000029435">
    <property type="component" value="Unassembled WGS sequence"/>
</dbReference>
<dbReference type="RefSeq" id="WP_039312819.1">
    <property type="nucleotide sequence ID" value="NZ_JQOD01000001.1"/>
</dbReference>
<proteinExistence type="predicted"/>
<name>A0A0M2F789_9GAMM</name>
<protein>
    <submittedName>
        <fullName evidence="1">Uncharacterized protein</fullName>
    </submittedName>
</protein>
<evidence type="ECO:0000313" key="2">
    <source>
        <dbReference type="Proteomes" id="UP000029435"/>
    </source>
</evidence>
<gene>
    <name evidence="1" type="ORF">KU74_06145</name>
</gene>
<sequence>MKSPARNGKSVLRAVRVPHELDEQIRRLCEQHSLSYSGCVVKLARQGLKHSVSGSTGHYQSLDNLITDLLAGSGGKR</sequence>
<accession>A0A0M2F789</accession>
<evidence type="ECO:0000313" key="1">
    <source>
        <dbReference type="EMBL" id="KGA36051.1"/>
    </source>
</evidence>